<dbReference type="EMBL" id="GGEC01013796">
    <property type="protein sequence ID" value="MBW94279.1"/>
    <property type="molecule type" value="Transcribed_RNA"/>
</dbReference>
<name>A0A2P2JLF0_RHIMU</name>
<proteinExistence type="predicted"/>
<protein>
    <submittedName>
        <fullName evidence="1">Uncharacterized protein MANES_06G086000</fullName>
    </submittedName>
</protein>
<dbReference type="AlphaFoldDB" id="A0A2P2JLF0"/>
<dbReference type="PANTHER" id="PTHR15827:SF2">
    <property type="entry name" value="CYCLIN-DEPENDENT KINASE 2-INTERACTING PROTEIN"/>
    <property type="match status" value="1"/>
</dbReference>
<dbReference type="PANTHER" id="PTHR15827">
    <property type="entry name" value="CYCLIN-DEPENDENT KINASE 2-INTERACTING PROTEIN"/>
    <property type="match status" value="1"/>
</dbReference>
<evidence type="ECO:0000313" key="1">
    <source>
        <dbReference type="EMBL" id="MBW94279.1"/>
    </source>
</evidence>
<organism evidence="1">
    <name type="scientific">Rhizophora mucronata</name>
    <name type="common">Asiatic mangrove</name>
    <dbReference type="NCBI Taxonomy" id="61149"/>
    <lineage>
        <taxon>Eukaryota</taxon>
        <taxon>Viridiplantae</taxon>
        <taxon>Streptophyta</taxon>
        <taxon>Embryophyta</taxon>
        <taxon>Tracheophyta</taxon>
        <taxon>Spermatophyta</taxon>
        <taxon>Magnoliopsida</taxon>
        <taxon>eudicotyledons</taxon>
        <taxon>Gunneridae</taxon>
        <taxon>Pentapetalae</taxon>
        <taxon>rosids</taxon>
        <taxon>fabids</taxon>
        <taxon>Malpighiales</taxon>
        <taxon>Rhizophoraceae</taxon>
        <taxon>Rhizophora</taxon>
    </lineage>
</organism>
<reference evidence="1" key="1">
    <citation type="submission" date="2018-02" db="EMBL/GenBank/DDBJ databases">
        <title>Rhizophora mucronata_Transcriptome.</title>
        <authorList>
            <person name="Meera S.P."/>
            <person name="Sreeshan A."/>
            <person name="Augustine A."/>
        </authorList>
    </citation>
    <scope>NUCLEOTIDE SEQUENCE</scope>
    <source>
        <tissue evidence="1">Leaf</tissue>
    </source>
</reference>
<sequence>MTWIYTYICTKRRHVVVFITHRLAAAASRWQMETDERSSSSSSPSCSSYSPLPPSITRLWRPSAQRNLRNQWSNLNSCRKKWASSSFSARSHANSLVNAYLSQKYMPSMELGVLSDMPDIRKKACLKLFKQQESHRSKLLSSYREMVSAVAQMLKSSRSMRCYVASESSSLLVQFSNSSNDKNDTGDGGGIPVYTFWSIASFEQLAEELVEMFVSELNLKRLLVAELMNLSCEDQRVNDLSWSNELYPGEFDELSPCNLYPKITCQPACPGLMQERSDMSTGKLKSQTSHEILQVYLTTWLAEANINGHRVEEIFAIVGEEMHVSFA</sequence>
<accession>A0A2P2JLF0</accession>